<evidence type="ECO:0000313" key="2">
    <source>
        <dbReference type="Proteomes" id="UP001565368"/>
    </source>
</evidence>
<dbReference type="RefSeq" id="XP_069209065.1">
    <property type="nucleotide sequence ID" value="XM_069354423.1"/>
</dbReference>
<dbReference type="EMBL" id="JBBXJM010000004">
    <property type="protein sequence ID" value="KAL1409121.1"/>
    <property type="molecule type" value="Genomic_DNA"/>
</dbReference>
<evidence type="ECO:0008006" key="3">
    <source>
        <dbReference type="Google" id="ProtNLM"/>
    </source>
</evidence>
<accession>A0ABR3Q314</accession>
<dbReference type="Proteomes" id="UP001565368">
    <property type="component" value="Unassembled WGS sequence"/>
</dbReference>
<reference evidence="1 2" key="1">
    <citation type="submission" date="2023-08" db="EMBL/GenBank/DDBJ databases">
        <title>Annotated Genome Sequence of Vanrija albida AlHP1.</title>
        <authorList>
            <person name="Herzog R."/>
        </authorList>
    </citation>
    <scope>NUCLEOTIDE SEQUENCE [LARGE SCALE GENOMIC DNA]</scope>
    <source>
        <strain evidence="1 2">AlHP1</strain>
    </source>
</reference>
<sequence>MGLAIVVGPYSAYEPADLDEFKPVLDADLARINAALTAEGLPPHTEPQTEIDWDSQAGVASFPYSFLHYLRAAAYHHAEGRSLPAQDGEGYDAADDYDFDPGSHLLNHSDCEGYYVPVDFAEPLVDEQLAGGILGSSVALQRELLAVAPALGIQVESAGGRVTDESVAAVNASSEDEDHAHWRAREVWLALYDATRQSIAGGQVIVFQ</sequence>
<organism evidence="1 2">
    <name type="scientific">Vanrija albida</name>
    <dbReference type="NCBI Taxonomy" id="181172"/>
    <lineage>
        <taxon>Eukaryota</taxon>
        <taxon>Fungi</taxon>
        <taxon>Dikarya</taxon>
        <taxon>Basidiomycota</taxon>
        <taxon>Agaricomycotina</taxon>
        <taxon>Tremellomycetes</taxon>
        <taxon>Trichosporonales</taxon>
        <taxon>Trichosporonaceae</taxon>
        <taxon>Vanrija</taxon>
    </lineage>
</organism>
<name>A0ABR3Q314_9TREE</name>
<keyword evidence="2" id="KW-1185">Reference proteome</keyword>
<gene>
    <name evidence="1" type="ORF">Q8F55_005948</name>
</gene>
<dbReference type="GeneID" id="95986991"/>
<evidence type="ECO:0000313" key="1">
    <source>
        <dbReference type="EMBL" id="KAL1409121.1"/>
    </source>
</evidence>
<protein>
    <recommendedName>
        <fullName evidence="3">DUF1877 family protein</fullName>
    </recommendedName>
</protein>
<proteinExistence type="predicted"/>
<comment type="caution">
    <text evidence="1">The sequence shown here is derived from an EMBL/GenBank/DDBJ whole genome shotgun (WGS) entry which is preliminary data.</text>
</comment>